<proteinExistence type="predicted"/>
<keyword evidence="3" id="KW-1185">Reference proteome</keyword>
<dbReference type="Proteomes" id="UP000238563">
    <property type="component" value="Unassembled WGS sequence"/>
</dbReference>
<sequence length="258" mass="28097">MNNSPITEDDLHAYVDQALSTARRDQVAQYLEQHPDEAERIASYRKQRDQLRSALAPISEEPVPPELNLARMLDSARRPRFPVWRSAAAAVVLLAVGLTGGWSLQTLSQPATGGIIALADEATYSYQVYAGDKGRPVEIKASDQDSLVKWVSNRLGHNVSVPDLTGSGYRFMGGRVVATAHGPAGMFMYDDDNGTRLVMLTRAMAADKNSPMLSQSAGLVQRISWSKAGIGYSLVGPLSTEVLNPLANEMRRQIETNA</sequence>
<accession>A0A2S9JP92</accession>
<evidence type="ECO:0008006" key="4">
    <source>
        <dbReference type="Google" id="ProtNLM"/>
    </source>
</evidence>
<organism evidence="2 3">
    <name type="scientific">Phyllobacterium myrsinacearum</name>
    <dbReference type="NCBI Taxonomy" id="28101"/>
    <lineage>
        <taxon>Bacteria</taxon>
        <taxon>Pseudomonadati</taxon>
        <taxon>Pseudomonadota</taxon>
        <taxon>Alphaproteobacteria</taxon>
        <taxon>Hyphomicrobiales</taxon>
        <taxon>Phyllobacteriaceae</taxon>
        <taxon>Phyllobacterium</taxon>
    </lineage>
</organism>
<protein>
    <recommendedName>
        <fullName evidence="4">Anti-sigma factor</fullName>
    </recommendedName>
</protein>
<dbReference type="OrthoDB" id="7187254at2"/>
<reference evidence="2 3" key="1">
    <citation type="submission" date="2018-02" db="EMBL/GenBank/DDBJ databases">
        <title>The draft genome of Phyllobacterium myrsinacearum DSM5892.</title>
        <authorList>
            <person name="Li L."/>
            <person name="Liu L."/>
            <person name="Zhang X."/>
            <person name="Wang T."/>
        </authorList>
    </citation>
    <scope>NUCLEOTIDE SEQUENCE [LARGE SCALE GENOMIC DNA]</scope>
    <source>
        <strain evidence="2 3">DSM 5892</strain>
    </source>
</reference>
<keyword evidence="1" id="KW-1133">Transmembrane helix</keyword>
<keyword evidence="1" id="KW-0812">Transmembrane</keyword>
<gene>
    <name evidence="2" type="ORF">C5750_07580</name>
</gene>
<dbReference type="RefSeq" id="WP_105733276.1">
    <property type="nucleotide sequence ID" value="NZ_PVBT01000002.1"/>
</dbReference>
<dbReference type="AlphaFoldDB" id="A0A2S9JP92"/>
<name>A0A2S9JP92_9HYPH</name>
<evidence type="ECO:0000313" key="2">
    <source>
        <dbReference type="EMBL" id="PRD55046.1"/>
    </source>
</evidence>
<dbReference type="EMBL" id="PVBT01000002">
    <property type="protein sequence ID" value="PRD55046.1"/>
    <property type="molecule type" value="Genomic_DNA"/>
</dbReference>
<evidence type="ECO:0000313" key="3">
    <source>
        <dbReference type="Proteomes" id="UP000238563"/>
    </source>
</evidence>
<evidence type="ECO:0000256" key="1">
    <source>
        <dbReference type="SAM" id="Phobius"/>
    </source>
</evidence>
<comment type="caution">
    <text evidence="2">The sequence shown here is derived from an EMBL/GenBank/DDBJ whole genome shotgun (WGS) entry which is preliminary data.</text>
</comment>
<feature type="transmembrane region" description="Helical" evidence="1">
    <location>
        <begin position="81"/>
        <end position="102"/>
    </location>
</feature>
<keyword evidence="1" id="KW-0472">Membrane</keyword>